<evidence type="ECO:0000256" key="1">
    <source>
        <dbReference type="ARBA" id="ARBA00004141"/>
    </source>
</evidence>
<organism evidence="11 12">
    <name type="scientific">Coilia grayii</name>
    <name type="common">Gray's grenadier anchovy</name>
    <dbReference type="NCBI Taxonomy" id="363190"/>
    <lineage>
        <taxon>Eukaryota</taxon>
        <taxon>Metazoa</taxon>
        <taxon>Chordata</taxon>
        <taxon>Craniata</taxon>
        <taxon>Vertebrata</taxon>
        <taxon>Euteleostomi</taxon>
        <taxon>Actinopterygii</taxon>
        <taxon>Neopterygii</taxon>
        <taxon>Teleostei</taxon>
        <taxon>Clupei</taxon>
        <taxon>Clupeiformes</taxon>
        <taxon>Clupeoidei</taxon>
        <taxon>Engraulidae</taxon>
        <taxon>Coilinae</taxon>
        <taxon>Coilia</taxon>
    </lineage>
</organism>
<evidence type="ECO:0000256" key="6">
    <source>
        <dbReference type="ARBA" id="ARBA00023170"/>
    </source>
</evidence>
<feature type="transmembrane region" description="Helical" evidence="9">
    <location>
        <begin position="166"/>
        <end position="186"/>
    </location>
</feature>
<evidence type="ECO:0000313" key="12">
    <source>
        <dbReference type="Proteomes" id="UP001591681"/>
    </source>
</evidence>
<evidence type="ECO:0000256" key="5">
    <source>
        <dbReference type="ARBA" id="ARBA00023136"/>
    </source>
</evidence>
<evidence type="ECO:0000313" key="11">
    <source>
        <dbReference type="EMBL" id="KAL2083725.1"/>
    </source>
</evidence>
<name>A0ABD1JAW7_9TELE</name>
<keyword evidence="12" id="KW-1185">Reference proteome</keyword>
<feature type="transmembrane region" description="Helical" evidence="9">
    <location>
        <begin position="207"/>
        <end position="230"/>
    </location>
</feature>
<dbReference type="PRINTS" id="PR00237">
    <property type="entry name" value="GPCRRHODOPSN"/>
</dbReference>
<evidence type="ECO:0000256" key="9">
    <source>
        <dbReference type="SAM" id="Phobius"/>
    </source>
</evidence>
<evidence type="ECO:0000256" key="3">
    <source>
        <dbReference type="ARBA" id="ARBA00022989"/>
    </source>
</evidence>
<keyword evidence="2 9" id="KW-0812">Transmembrane</keyword>
<dbReference type="GO" id="GO:0004930">
    <property type="term" value="F:G protein-coupled receptor activity"/>
    <property type="evidence" value="ECO:0007669"/>
    <property type="project" value="UniProtKB-KW"/>
</dbReference>
<feature type="transmembrane region" description="Helical" evidence="9">
    <location>
        <begin position="26"/>
        <end position="47"/>
    </location>
</feature>
<dbReference type="PANTHER" id="PTHR24232">
    <property type="entry name" value="G-PROTEIN COUPLED RECEPTOR"/>
    <property type="match status" value="1"/>
</dbReference>
<keyword evidence="3 9" id="KW-1133">Transmembrane helix</keyword>
<proteinExistence type="predicted"/>
<feature type="transmembrane region" description="Helical" evidence="9">
    <location>
        <begin position="242"/>
        <end position="264"/>
    </location>
</feature>
<dbReference type="Gene3D" id="1.20.1070.10">
    <property type="entry name" value="Rhodopsin 7-helix transmembrane proteins"/>
    <property type="match status" value="1"/>
</dbReference>
<protein>
    <recommendedName>
        <fullName evidence="10">G-protein coupled receptors family 1 profile domain-containing protein</fullName>
    </recommendedName>
</protein>
<accession>A0ABD1JAW7</accession>
<keyword evidence="7" id="KW-0325">Glycoprotein</keyword>
<dbReference type="PANTHER" id="PTHR24232:SF85">
    <property type="entry name" value="G-PROTEIN COUPLED RECEPTOR 4"/>
    <property type="match status" value="1"/>
</dbReference>
<feature type="transmembrane region" description="Helical" evidence="9">
    <location>
        <begin position="91"/>
        <end position="110"/>
    </location>
</feature>
<reference evidence="11 12" key="1">
    <citation type="submission" date="2024-09" db="EMBL/GenBank/DDBJ databases">
        <title>A chromosome-level genome assembly of Gray's grenadier anchovy, Coilia grayii.</title>
        <authorList>
            <person name="Fu Z."/>
        </authorList>
    </citation>
    <scope>NUCLEOTIDE SEQUENCE [LARGE SCALE GENOMIC DNA]</scope>
    <source>
        <strain evidence="11">G4</strain>
        <tissue evidence="11">Muscle</tissue>
    </source>
</reference>
<dbReference type="GO" id="GO:0016020">
    <property type="term" value="C:membrane"/>
    <property type="evidence" value="ECO:0007669"/>
    <property type="project" value="UniProtKB-SubCell"/>
</dbReference>
<evidence type="ECO:0000256" key="2">
    <source>
        <dbReference type="ARBA" id="ARBA00022692"/>
    </source>
</evidence>
<dbReference type="AlphaFoldDB" id="A0ABD1JAW7"/>
<comment type="subcellular location">
    <subcellularLocation>
        <location evidence="1">Membrane</location>
        <topology evidence="1">Multi-pass membrane protein</topology>
    </subcellularLocation>
</comment>
<keyword evidence="4" id="KW-0297">G-protein coupled receptor</keyword>
<dbReference type="Pfam" id="PF00001">
    <property type="entry name" value="7tm_1"/>
    <property type="match status" value="1"/>
</dbReference>
<feature type="domain" description="G-protein coupled receptors family 1 profile" evidence="10">
    <location>
        <begin position="77"/>
        <end position="262"/>
    </location>
</feature>
<keyword evidence="8" id="KW-0807">Transducer</keyword>
<dbReference type="InterPro" id="IPR017452">
    <property type="entry name" value="GPCR_Rhodpsn_7TM"/>
</dbReference>
<evidence type="ECO:0000256" key="7">
    <source>
        <dbReference type="ARBA" id="ARBA00023180"/>
    </source>
</evidence>
<dbReference type="Proteomes" id="UP001591681">
    <property type="component" value="Unassembled WGS sequence"/>
</dbReference>
<dbReference type="SUPFAM" id="SSF81321">
    <property type="entry name" value="Family A G protein-coupled receptor-like"/>
    <property type="match status" value="1"/>
</dbReference>
<keyword evidence="6" id="KW-0675">Receptor</keyword>
<evidence type="ECO:0000256" key="8">
    <source>
        <dbReference type="ARBA" id="ARBA00023224"/>
    </source>
</evidence>
<gene>
    <name evidence="11" type="ORF">ACEWY4_021498</name>
</gene>
<dbReference type="InterPro" id="IPR000276">
    <property type="entry name" value="GPCR_Rhodpsn"/>
</dbReference>
<feature type="transmembrane region" description="Helical" evidence="9">
    <location>
        <begin position="131"/>
        <end position="154"/>
    </location>
</feature>
<dbReference type="EMBL" id="JBHFQA010000018">
    <property type="protein sequence ID" value="KAL2083725.1"/>
    <property type="molecule type" value="Genomic_DNA"/>
</dbReference>
<sequence length="293" mass="33369">MEAIYNQTSKYFNSTMVEYLHARMTMVIWVISCISFPILCAAIYGLYRLIKSDHVAPICVINLLLSDMLQICSKPVWHLVPISNIMHLVLYAVYSLGLMASICFMLCISAERYVLTAYPIWYRQRHTKNKSLLASLIVWVTALVVMLIISLAFLSGTIHHRLLSSSYIVFYLLPYPLVICFTMGTWRALSCAKSVAAQEQKRIMGTLVLVLAIYTVFFMPYIILMLALTISPTLLNEPPVQTFGSLVDILLSLNPMVDPILYVVMRRDAKEMLTNMVCCKKKEKNQQQTLQTS</sequence>
<evidence type="ECO:0000256" key="4">
    <source>
        <dbReference type="ARBA" id="ARBA00023040"/>
    </source>
</evidence>
<comment type="caution">
    <text evidence="11">The sequence shown here is derived from an EMBL/GenBank/DDBJ whole genome shotgun (WGS) entry which is preliminary data.</text>
</comment>
<dbReference type="PROSITE" id="PS50262">
    <property type="entry name" value="G_PROTEIN_RECEP_F1_2"/>
    <property type="match status" value="1"/>
</dbReference>
<keyword evidence="5 9" id="KW-0472">Membrane</keyword>
<evidence type="ECO:0000259" key="10">
    <source>
        <dbReference type="PROSITE" id="PS50262"/>
    </source>
</evidence>